<dbReference type="Proteomes" id="UP000663880">
    <property type="component" value="Unassembled WGS sequence"/>
</dbReference>
<keyword evidence="4" id="KW-1185">Reference proteome</keyword>
<keyword evidence="2" id="KW-0732">Signal</keyword>
<feature type="compositionally biased region" description="Basic and acidic residues" evidence="1">
    <location>
        <begin position="136"/>
        <end position="155"/>
    </location>
</feature>
<protein>
    <submittedName>
        <fullName evidence="3">Uncharacterized protein</fullName>
    </submittedName>
</protein>
<dbReference type="EMBL" id="CAJOBZ010000006">
    <property type="protein sequence ID" value="CAF4807898.1"/>
    <property type="molecule type" value="Genomic_DNA"/>
</dbReference>
<evidence type="ECO:0000256" key="2">
    <source>
        <dbReference type="SAM" id="SignalP"/>
    </source>
</evidence>
<feature type="signal peptide" evidence="2">
    <location>
        <begin position="1"/>
        <end position="16"/>
    </location>
</feature>
<evidence type="ECO:0000313" key="4">
    <source>
        <dbReference type="Proteomes" id="UP000663880"/>
    </source>
</evidence>
<feature type="compositionally biased region" description="Polar residues" evidence="1">
    <location>
        <begin position="159"/>
        <end position="179"/>
    </location>
</feature>
<sequence>MQTIILIAALFGAVMADLHSFHDHGPEIQRLPLRPHGKPCPHPHKHQGIQRLPQRNVHQEPLRPIFQLGPPVQPQLPRRILHQRRRGRAPHHHHHHPSFQVDDDHLWSMKSAARIRFIMKCLLMLNSLNEAEDDNRADIGEGKRHPDHVRRDDILWTKVGSNQPKPERPSGNSESSEED</sequence>
<accession>A0A821PKC5</accession>
<dbReference type="AlphaFoldDB" id="A0A821PKC5"/>
<organism evidence="3 4">
    <name type="scientific">Pieris macdunnoughi</name>
    <dbReference type="NCBI Taxonomy" id="345717"/>
    <lineage>
        <taxon>Eukaryota</taxon>
        <taxon>Metazoa</taxon>
        <taxon>Ecdysozoa</taxon>
        <taxon>Arthropoda</taxon>
        <taxon>Hexapoda</taxon>
        <taxon>Insecta</taxon>
        <taxon>Pterygota</taxon>
        <taxon>Neoptera</taxon>
        <taxon>Endopterygota</taxon>
        <taxon>Lepidoptera</taxon>
        <taxon>Glossata</taxon>
        <taxon>Ditrysia</taxon>
        <taxon>Papilionoidea</taxon>
        <taxon>Pieridae</taxon>
        <taxon>Pierinae</taxon>
        <taxon>Pieris</taxon>
    </lineage>
</organism>
<evidence type="ECO:0000256" key="1">
    <source>
        <dbReference type="SAM" id="MobiDB-lite"/>
    </source>
</evidence>
<feature type="chain" id="PRO_5033045566" evidence="2">
    <location>
        <begin position="17"/>
        <end position="179"/>
    </location>
</feature>
<evidence type="ECO:0000313" key="3">
    <source>
        <dbReference type="EMBL" id="CAF4807898.1"/>
    </source>
</evidence>
<name>A0A821PKC5_9NEOP</name>
<proteinExistence type="predicted"/>
<comment type="caution">
    <text evidence="3">The sequence shown here is derived from an EMBL/GenBank/DDBJ whole genome shotgun (WGS) entry which is preliminary data.</text>
</comment>
<gene>
    <name evidence="3" type="ORF">PMACD_LOCUS3857</name>
</gene>
<feature type="region of interest" description="Disordered" evidence="1">
    <location>
        <begin position="136"/>
        <end position="179"/>
    </location>
</feature>
<reference evidence="3" key="1">
    <citation type="submission" date="2021-02" db="EMBL/GenBank/DDBJ databases">
        <authorList>
            <person name="Steward A R."/>
        </authorList>
    </citation>
    <scope>NUCLEOTIDE SEQUENCE</scope>
</reference>